<keyword evidence="2" id="KW-1185">Reference proteome</keyword>
<reference evidence="1 2" key="1">
    <citation type="submission" date="2023-07" db="EMBL/GenBank/DDBJ databases">
        <title>Comparative genomics of wheat-associated soil bacteria to identify genetic determinants of phenazine resistance.</title>
        <authorList>
            <person name="Mouncey N."/>
        </authorList>
    </citation>
    <scope>NUCLEOTIDE SEQUENCE [LARGE SCALE GENOMIC DNA]</scope>
    <source>
        <strain evidence="1 2">W2I7</strain>
    </source>
</reference>
<protein>
    <recommendedName>
        <fullName evidence="3">Nucleotidyltransferase family protein</fullName>
    </recommendedName>
</protein>
<organism evidence="1 2">
    <name type="scientific">Microbacterium murale</name>
    <dbReference type="NCBI Taxonomy" id="1081040"/>
    <lineage>
        <taxon>Bacteria</taxon>
        <taxon>Bacillati</taxon>
        <taxon>Actinomycetota</taxon>
        <taxon>Actinomycetes</taxon>
        <taxon>Micrococcales</taxon>
        <taxon>Microbacteriaceae</taxon>
        <taxon>Microbacterium</taxon>
    </lineage>
</organism>
<evidence type="ECO:0000313" key="2">
    <source>
        <dbReference type="Proteomes" id="UP001239085"/>
    </source>
</evidence>
<proteinExistence type="predicted"/>
<dbReference type="Proteomes" id="UP001239085">
    <property type="component" value="Unassembled WGS sequence"/>
</dbReference>
<sequence length="382" mass="42339">MSSWVAISFGALDVRDTELWRSRYRYLVAPARPAIPVMLWGSGAAMWERLVVQAVDADEIDPDEALILEELESMGIASRDLEHPARVRQISTPWMSSPLHELTYSLLGRVAESAGVELVFIKGPTLHSQGLRVREHSGDVDCWVEPGAEERFARAMQPWGWRPAFSAFTGTAVLHSLTLRAPEWGCAVDVHTWFPGMAVAPSEAFAQLLNSTEARIFAGYTGRTPTRAMHAVIGALNEIRPVGGREADSNQIDRAAHILSLAGEPAVNVAVSTGAEFALKEPLMKVFPERVIDYANARVPVDWAWRTQPTALRGYVAALRTLPLRRRLRAAGRIFWPTRESLLAGPVARDSGLTNIWHLRIRRADHGLRALIAGLARRRDSR</sequence>
<gene>
    <name evidence="1" type="ORF">QFZ46_002743</name>
</gene>
<accession>A0ABU0PB55</accession>
<comment type="caution">
    <text evidence="1">The sequence shown here is derived from an EMBL/GenBank/DDBJ whole genome shotgun (WGS) entry which is preliminary data.</text>
</comment>
<dbReference type="EMBL" id="JAUSXK010000001">
    <property type="protein sequence ID" value="MDQ0644583.1"/>
    <property type="molecule type" value="Genomic_DNA"/>
</dbReference>
<dbReference type="RefSeq" id="WP_307362457.1">
    <property type="nucleotide sequence ID" value="NZ_JAUSXK010000001.1"/>
</dbReference>
<name>A0ABU0PB55_9MICO</name>
<evidence type="ECO:0000313" key="1">
    <source>
        <dbReference type="EMBL" id="MDQ0644583.1"/>
    </source>
</evidence>
<evidence type="ECO:0008006" key="3">
    <source>
        <dbReference type="Google" id="ProtNLM"/>
    </source>
</evidence>